<dbReference type="EMBL" id="JASAOG010000182">
    <property type="protein sequence ID" value="KAK0045361.1"/>
    <property type="molecule type" value="Genomic_DNA"/>
</dbReference>
<sequence>MTTSLDRHLPDPPSCRDNPRGSYQVLQRVIALFSSSSSDNGRESYIKIEEFRVTSLDNVHHCVMSPGGHFGDRSGDDGVFCLTCVVRREMDLYFALLSPPPPAEGPQVSVPLKHTVIVSVLFSPTGVDQWSI</sequence>
<evidence type="ECO:0000313" key="2">
    <source>
        <dbReference type="EMBL" id="KAK0045361.1"/>
    </source>
</evidence>
<reference evidence="2" key="2">
    <citation type="submission" date="2023-04" db="EMBL/GenBank/DDBJ databases">
        <authorList>
            <person name="Bu L."/>
            <person name="Lu L."/>
            <person name="Laidemitt M.R."/>
            <person name="Zhang S.M."/>
            <person name="Mutuku M."/>
            <person name="Mkoji G."/>
            <person name="Steinauer M."/>
            <person name="Loker E.S."/>
        </authorList>
    </citation>
    <scope>NUCLEOTIDE SEQUENCE</scope>
    <source>
        <strain evidence="2">KasaAsao</strain>
        <tissue evidence="2">Whole Snail</tissue>
    </source>
</reference>
<protein>
    <submittedName>
        <fullName evidence="2">Uncharacterized protein</fullName>
    </submittedName>
</protein>
<evidence type="ECO:0000256" key="1">
    <source>
        <dbReference type="SAM" id="MobiDB-lite"/>
    </source>
</evidence>
<proteinExistence type="predicted"/>
<evidence type="ECO:0000313" key="3">
    <source>
        <dbReference type="Proteomes" id="UP001233172"/>
    </source>
</evidence>
<name>A0AAD8AZU8_BIOPF</name>
<organism evidence="2 3">
    <name type="scientific">Biomphalaria pfeifferi</name>
    <name type="common">Bloodfluke planorb</name>
    <name type="synonym">Freshwater snail</name>
    <dbReference type="NCBI Taxonomy" id="112525"/>
    <lineage>
        <taxon>Eukaryota</taxon>
        <taxon>Metazoa</taxon>
        <taxon>Spiralia</taxon>
        <taxon>Lophotrochozoa</taxon>
        <taxon>Mollusca</taxon>
        <taxon>Gastropoda</taxon>
        <taxon>Heterobranchia</taxon>
        <taxon>Euthyneura</taxon>
        <taxon>Panpulmonata</taxon>
        <taxon>Hygrophila</taxon>
        <taxon>Lymnaeoidea</taxon>
        <taxon>Planorbidae</taxon>
        <taxon>Biomphalaria</taxon>
    </lineage>
</organism>
<gene>
    <name evidence="2" type="ORF">Bpfe_025224</name>
</gene>
<dbReference type="Proteomes" id="UP001233172">
    <property type="component" value="Unassembled WGS sequence"/>
</dbReference>
<comment type="caution">
    <text evidence="2">The sequence shown here is derived from an EMBL/GenBank/DDBJ whole genome shotgun (WGS) entry which is preliminary data.</text>
</comment>
<reference evidence="2" key="1">
    <citation type="journal article" date="2023" name="PLoS Negl. Trop. Dis.">
        <title>A genome sequence for Biomphalaria pfeifferi, the major vector snail for the human-infecting parasite Schistosoma mansoni.</title>
        <authorList>
            <person name="Bu L."/>
            <person name="Lu L."/>
            <person name="Laidemitt M.R."/>
            <person name="Zhang S.M."/>
            <person name="Mutuku M."/>
            <person name="Mkoji G."/>
            <person name="Steinauer M."/>
            <person name="Loker E.S."/>
        </authorList>
    </citation>
    <scope>NUCLEOTIDE SEQUENCE</scope>
    <source>
        <strain evidence="2">KasaAsao</strain>
    </source>
</reference>
<feature type="region of interest" description="Disordered" evidence="1">
    <location>
        <begin position="1"/>
        <end position="20"/>
    </location>
</feature>
<feature type="compositionally biased region" description="Basic and acidic residues" evidence="1">
    <location>
        <begin position="1"/>
        <end position="10"/>
    </location>
</feature>
<dbReference type="AlphaFoldDB" id="A0AAD8AZU8"/>
<accession>A0AAD8AZU8</accession>
<keyword evidence="3" id="KW-1185">Reference proteome</keyword>